<keyword evidence="2" id="KW-1185">Reference proteome</keyword>
<organism evidence="1 2">
    <name type="scientific">Magallana gigas</name>
    <name type="common">Pacific oyster</name>
    <name type="synonym">Crassostrea gigas</name>
    <dbReference type="NCBI Taxonomy" id="29159"/>
    <lineage>
        <taxon>Eukaryota</taxon>
        <taxon>Metazoa</taxon>
        <taxon>Spiralia</taxon>
        <taxon>Lophotrochozoa</taxon>
        <taxon>Mollusca</taxon>
        <taxon>Bivalvia</taxon>
        <taxon>Autobranchia</taxon>
        <taxon>Pteriomorphia</taxon>
        <taxon>Ostreida</taxon>
        <taxon>Ostreoidea</taxon>
        <taxon>Ostreidae</taxon>
        <taxon>Magallana</taxon>
    </lineage>
</organism>
<evidence type="ECO:0000313" key="2">
    <source>
        <dbReference type="Proteomes" id="UP000005408"/>
    </source>
</evidence>
<sequence length="102" mass="10672">MNSDGVCSCQCPDGLTGSDCSQVDSSAGCGGIIDITTPGSSQFIEMTSYGTGLLCTWLIRACGDTPGAVYSKYIHGNHNMMMIQFDSASYPDITPGAGFRVK</sequence>
<dbReference type="AlphaFoldDB" id="A0A8W8JQ06"/>
<evidence type="ECO:0000313" key="1">
    <source>
        <dbReference type="EnsemblMetazoa" id="G20542.1:cds"/>
    </source>
</evidence>
<name>A0A8W8JQ06_MAGGI</name>
<protein>
    <recommendedName>
        <fullName evidence="3">CUB domain-containing protein</fullName>
    </recommendedName>
</protein>
<accession>A0A8W8JQ06</accession>
<reference evidence="1" key="1">
    <citation type="submission" date="2022-08" db="UniProtKB">
        <authorList>
            <consortium name="EnsemblMetazoa"/>
        </authorList>
    </citation>
    <scope>IDENTIFICATION</scope>
    <source>
        <strain evidence="1">05x7-T-G4-1.051#20</strain>
    </source>
</reference>
<evidence type="ECO:0008006" key="3">
    <source>
        <dbReference type="Google" id="ProtNLM"/>
    </source>
</evidence>
<dbReference type="EnsemblMetazoa" id="G20542.1">
    <property type="protein sequence ID" value="G20542.1:cds"/>
    <property type="gene ID" value="G20542"/>
</dbReference>
<dbReference type="Proteomes" id="UP000005408">
    <property type="component" value="Unassembled WGS sequence"/>
</dbReference>
<proteinExistence type="predicted"/>